<reference evidence="1 2" key="1">
    <citation type="submission" date="2015-04" db="EMBL/GenBank/DDBJ databases">
        <authorList>
            <person name="Syromyatnikov M.Y."/>
            <person name="Popov V.N."/>
        </authorList>
    </citation>
    <scope>NUCLEOTIDE SEQUENCE [LARGE SCALE GENOMIC DNA]</scope>
</reference>
<dbReference type="Proteomes" id="UP000183832">
    <property type="component" value="Unassembled WGS sequence"/>
</dbReference>
<dbReference type="EMBL" id="CVRI01000043">
    <property type="protein sequence ID" value="CRK96236.1"/>
    <property type="molecule type" value="Genomic_DNA"/>
</dbReference>
<accession>A0A1J1I9I4</accession>
<organism evidence="1 2">
    <name type="scientific">Clunio marinus</name>
    <dbReference type="NCBI Taxonomy" id="568069"/>
    <lineage>
        <taxon>Eukaryota</taxon>
        <taxon>Metazoa</taxon>
        <taxon>Ecdysozoa</taxon>
        <taxon>Arthropoda</taxon>
        <taxon>Hexapoda</taxon>
        <taxon>Insecta</taxon>
        <taxon>Pterygota</taxon>
        <taxon>Neoptera</taxon>
        <taxon>Endopterygota</taxon>
        <taxon>Diptera</taxon>
        <taxon>Nematocera</taxon>
        <taxon>Chironomoidea</taxon>
        <taxon>Chironomidae</taxon>
        <taxon>Clunio</taxon>
    </lineage>
</organism>
<evidence type="ECO:0000313" key="2">
    <source>
        <dbReference type="Proteomes" id="UP000183832"/>
    </source>
</evidence>
<protein>
    <submittedName>
        <fullName evidence="1">CLUMA_CG009663, isoform A</fullName>
    </submittedName>
</protein>
<gene>
    <name evidence="1" type="ORF">CLUMA_CG009663</name>
</gene>
<dbReference type="AlphaFoldDB" id="A0A1J1I9I4"/>
<evidence type="ECO:0000313" key="1">
    <source>
        <dbReference type="EMBL" id="CRK96236.1"/>
    </source>
</evidence>
<keyword evidence="2" id="KW-1185">Reference proteome</keyword>
<proteinExistence type="predicted"/>
<name>A0A1J1I9I4_9DIPT</name>
<sequence length="59" mass="7179">MAKSGSMRKKELFDDNLRVVWFKLTRLLRMNERLDKSLTESNIIKEVFFMLSNVFLYFK</sequence>